<evidence type="ECO:0000256" key="8">
    <source>
        <dbReference type="ARBA" id="ARBA00022840"/>
    </source>
</evidence>
<organism evidence="21 22">
    <name type="scientific">Dimargaris verticillata</name>
    <dbReference type="NCBI Taxonomy" id="2761393"/>
    <lineage>
        <taxon>Eukaryota</taxon>
        <taxon>Fungi</taxon>
        <taxon>Fungi incertae sedis</taxon>
        <taxon>Zoopagomycota</taxon>
        <taxon>Kickxellomycotina</taxon>
        <taxon>Dimargaritomycetes</taxon>
        <taxon>Dimargaritales</taxon>
        <taxon>Dimargaritaceae</taxon>
        <taxon>Dimargaris</taxon>
    </lineage>
</organism>
<evidence type="ECO:0000256" key="12">
    <source>
        <dbReference type="ARBA" id="ARBA00023136"/>
    </source>
</evidence>
<feature type="binding site" evidence="16">
    <location>
        <position position="237"/>
    </location>
    <ligand>
        <name>ATP</name>
        <dbReference type="ChEBI" id="CHEBI:30616"/>
    </ligand>
</feature>
<comment type="subcellular location">
    <subcellularLocation>
        <location evidence="1">Endomembrane system</location>
        <topology evidence="1">Multi-pass membrane protein</topology>
    </subcellularLocation>
    <subcellularLocation>
        <location evidence="18">Membrane</location>
        <topology evidence="18">Multi-pass membrane protein</topology>
    </subcellularLocation>
</comment>
<evidence type="ECO:0000256" key="10">
    <source>
        <dbReference type="ARBA" id="ARBA00022967"/>
    </source>
</evidence>
<feature type="binding site" evidence="16">
    <location>
        <position position="236"/>
    </location>
    <ligand>
        <name>ATP</name>
        <dbReference type="ChEBI" id="CHEBI:30616"/>
    </ligand>
</feature>
<feature type="transmembrane region" description="Helical" evidence="18">
    <location>
        <begin position="961"/>
        <end position="981"/>
    </location>
</feature>
<feature type="compositionally biased region" description="Polar residues" evidence="19">
    <location>
        <begin position="1083"/>
        <end position="1094"/>
    </location>
</feature>
<dbReference type="InterPro" id="IPR023298">
    <property type="entry name" value="ATPase_P-typ_TM_dom_sf"/>
</dbReference>
<dbReference type="Gene3D" id="3.40.1110.10">
    <property type="entry name" value="Calcium-transporting ATPase, cytoplasmic domain N"/>
    <property type="match status" value="2"/>
</dbReference>
<keyword evidence="5 18" id="KW-0812">Transmembrane</keyword>
<feature type="transmembrane region" description="Helical" evidence="18">
    <location>
        <begin position="806"/>
        <end position="832"/>
    </location>
</feature>
<keyword evidence="22" id="KW-1185">Reference proteome</keyword>
<reference evidence="21" key="1">
    <citation type="submission" date="2022-07" db="EMBL/GenBank/DDBJ databases">
        <title>Phylogenomic reconstructions and comparative analyses of Kickxellomycotina fungi.</title>
        <authorList>
            <person name="Reynolds N.K."/>
            <person name="Stajich J.E."/>
            <person name="Barry K."/>
            <person name="Grigoriev I.V."/>
            <person name="Crous P."/>
            <person name="Smith M.E."/>
        </authorList>
    </citation>
    <scope>NUCLEOTIDE SEQUENCE</scope>
    <source>
        <strain evidence="21">RSA 567</strain>
    </source>
</reference>
<dbReference type="InterPro" id="IPR001757">
    <property type="entry name" value="P_typ_ATPase"/>
</dbReference>
<dbReference type="SUPFAM" id="SSF81665">
    <property type="entry name" value="Calcium ATPase, transmembrane domain M"/>
    <property type="match status" value="1"/>
</dbReference>
<evidence type="ECO:0000256" key="4">
    <source>
        <dbReference type="ARBA" id="ARBA00022553"/>
    </source>
</evidence>
<feature type="binding site" evidence="16">
    <location>
        <position position="613"/>
    </location>
    <ligand>
        <name>ATP</name>
        <dbReference type="ChEBI" id="CHEBI:30616"/>
    </ligand>
</feature>
<keyword evidence="4" id="KW-0597">Phosphoprotein</keyword>
<feature type="transmembrane region" description="Helical" evidence="18">
    <location>
        <begin position="1001"/>
        <end position="1020"/>
    </location>
</feature>
<feature type="compositionally biased region" description="Polar residues" evidence="19">
    <location>
        <begin position="299"/>
        <end position="325"/>
    </location>
</feature>
<dbReference type="SUPFAM" id="SSF56784">
    <property type="entry name" value="HAD-like"/>
    <property type="match status" value="1"/>
</dbReference>
<dbReference type="GO" id="GO:0000287">
    <property type="term" value="F:magnesium ion binding"/>
    <property type="evidence" value="ECO:0007669"/>
    <property type="project" value="UniProtKB-UniRule"/>
</dbReference>
<dbReference type="InterPro" id="IPR023214">
    <property type="entry name" value="HAD_sf"/>
</dbReference>
<evidence type="ECO:0000256" key="19">
    <source>
        <dbReference type="SAM" id="MobiDB-lite"/>
    </source>
</evidence>
<feature type="binding site" evidence="16">
    <location>
        <position position="611"/>
    </location>
    <ligand>
        <name>ATP</name>
        <dbReference type="ChEBI" id="CHEBI:30616"/>
    </ligand>
</feature>
<feature type="transmembrane region" description="Helical" evidence="18">
    <location>
        <begin position="120"/>
        <end position="142"/>
    </location>
</feature>
<comment type="caution">
    <text evidence="21">The sequence shown here is derived from an EMBL/GenBank/DDBJ whole genome shotgun (WGS) entry which is preliminary data.</text>
</comment>
<feature type="transmembrane region" description="Helical" evidence="18">
    <location>
        <begin position="844"/>
        <end position="865"/>
    </location>
</feature>
<keyword evidence="10 18" id="KW-1278">Translocase</keyword>
<dbReference type="SFLD" id="SFLDS00003">
    <property type="entry name" value="Haloacid_Dehalogenase"/>
    <property type="match status" value="1"/>
</dbReference>
<dbReference type="Proteomes" id="UP001151582">
    <property type="component" value="Unassembled WGS sequence"/>
</dbReference>
<dbReference type="GO" id="GO:0045332">
    <property type="term" value="P:phospholipid translocation"/>
    <property type="evidence" value="ECO:0007669"/>
    <property type="project" value="TreeGrafter"/>
</dbReference>
<dbReference type="FunFam" id="3.40.50.1000:FF:000001">
    <property type="entry name" value="Phospholipid-transporting ATPase IC"/>
    <property type="match status" value="1"/>
</dbReference>
<feature type="binding site" evidence="16">
    <location>
        <position position="531"/>
    </location>
    <ligand>
        <name>ATP</name>
        <dbReference type="ChEBI" id="CHEBI:30616"/>
    </ligand>
</feature>
<feature type="compositionally biased region" description="Polar residues" evidence="19">
    <location>
        <begin position="1107"/>
        <end position="1129"/>
    </location>
</feature>
<evidence type="ECO:0000313" key="22">
    <source>
        <dbReference type="Proteomes" id="UP001151582"/>
    </source>
</evidence>
<feature type="binding site" evidence="17">
    <location>
        <position position="238"/>
    </location>
    <ligand>
        <name>Mg(2+)</name>
        <dbReference type="ChEBI" id="CHEBI:18420"/>
    </ligand>
</feature>
<evidence type="ECO:0000256" key="18">
    <source>
        <dbReference type="RuleBase" id="RU362033"/>
    </source>
</evidence>
<feature type="domain" description="P-type ATPase C-terminal" evidence="20">
    <location>
        <begin position="781"/>
        <end position="1030"/>
    </location>
</feature>
<feature type="region of interest" description="Disordered" evidence="19">
    <location>
        <begin position="299"/>
        <end position="343"/>
    </location>
</feature>
<comment type="similarity">
    <text evidence="2 18">Belongs to the cation transport ATPase (P-type) (TC 3.A.3) family. Type IV subfamily.</text>
</comment>
<feature type="compositionally biased region" description="Polar residues" evidence="19">
    <location>
        <begin position="1"/>
        <end position="16"/>
    </location>
</feature>
<dbReference type="InterPro" id="IPR023299">
    <property type="entry name" value="ATPase_P-typ_cyto_dom_N"/>
</dbReference>
<keyword evidence="9 17" id="KW-0460">Magnesium</keyword>
<dbReference type="Pfam" id="PF16212">
    <property type="entry name" value="PhoLip_ATPase_C"/>
    <property type="match status" value="1"/>
</dbReference>
<feature type="compositionally biased region" description="Low complexity" evidence="19">
    <location>
        <begin position="1195"/>
        <end position="1209"/>
    </location>
</feature>
<feature type="region of interest" description="Disordered" evidence="19">
    <location>
        <begin position="1191"/>
        <end position="1232"/>
    </location>
</feature>
<keyword evidence="8 16" id="KW-0067">ATP-binding</keyword>
<dbReference type="PANTHER" id="PTHR24092">
    <property type="entry name" value="PROBABLE PHOSPHOLIPID-TRANSPORTING ATPASE"/>
    <property type="match status" value="1"/>
</dbReference>
<feature type="transmembrane region" description="Helical" evidence="18">
    <location>
        <begin position="936"/>
        <end position="954"/>
    </location>
</feature>
<feature type="active site" description="4-aspartylphosphate intermediate" evidence="15">
    <location>
        <position position="236"/>
    </location>
</feature>
<feature type="region of interest" description="Disordered" evidence="19">
    <location>
        <begin position="1075"/>
        <end position="1135"/>
    </location>
</feature>
<evidence type="ECO:0000259" key="20">
    <source>
        <dbReference type="Pfam" id="PF16212"/>
    </source>
</evidence>
<keyword evidence="7 16" id="KW-0547">Nucleotide-binding</keyword>
<comment type="cofactor">
    <cofactor evidence="17">
        <name>Mg(2+)</name>
        <dbReference type="ChEBI" id="CHEBI:18420"/>
    </cofactor>
</comment>
<keyword evidence="11 18" id="KW-1133">Transmembrane helix</keyword>
<evidence type="ECO:0000256" key="11">
    <source>
        <dbReference type="ARBA" id="ARBA00022989"/>
    </source>
</evidence>
<evidence type="ECO:0000256" key="2">
    <source>
        <dbReference type="ARBA" id="ARBA00008109"/>
    </source>
</evidence>
<dbReference type="SFLD" id="SFLDG00002">
    <property type="entry name" value="C1.7:_P-type_atpase_like"/>
    <property type="match status" value="1"/>
</dbReference>
<dbReference type="Pfam" id="PF13246">
    <property type="entry name" value="Cation_ATPase"/>
    <property type="match status" value="1"/>
</dbReference>
<dbReference type="Gene3D" id="3.40.50.1000">
    <property type="entry name" value="HAD superfamily/HAD-like"/>
    <property type="match status" value="2"/>
</dbReference>
<evidence type="ECO:0000313" key="21">
    <source>
        <dbReference type="EMBL" id="KAJ1980503.1"/>
    </source>
</evidence>
<feature type="binding site" evidence="16">
    <location>
        <position position="238"/>
    </location>
    <ligand>
        <name>ATP</name>
        <dbReference type="ChEBI" id="CHEBI:30616"/>
    </ligand>
</feature>
<feature type="binding site" evidence="16">
    <location>
        <position position="758"/>
    </location>
    <ligand>
        <name>ATP</name>
        <dbReference type="ChEBI" id="CHEBI:30616"/>
    </ligand>
</feature>
<evidence type="ECO:0000256" key="1">
    <source>
        <dbReference type="ARBA" id="ARBA00004127"/>
    </source>
</evidence>
<feature type="transmembrane region" description="Helical" evidence="18">
    <location>
        <begin position="162"/>
        <end position="188"/>
    </location>
</feature>
<protein>
    <recommendedName>
        <fullName evidence="18">Phospholipid-transporting ATPase</fullName>
        <ecNumber evidence="18">7.6.2.1</ecNumber>
    </recommendedName>
</protein>
<evidence type="ECO:0000256" key="7">
    <source>
        <dbReference type="ARBA" id="ARBA00022741"/>
    </source>
</evidence>
<keyword evidence="6 17" id="KW-0479">Metal-binding</keyword>
<feature type="region of interest" description="Disordered" evidence="19">
    <location>
        <begin position="1"/>
        <end position="22"/>
    </location>
</feature>
<dbReference type="InterPro" id="IPR032630">
    <property type="entry name" value="P_typ_ATPase_c"/>
</dbReference>
<dbReference type="FunFam" id="3.40.50.1000:FF:000014">
    <property type="entry name" value="Phospholipid-transporting ATPase"/>
    <property type="match status" value="1"/>
</dbReference>
<dbReference type="EC" id="7.6.2.1" evidence="18"/>
<dbReference type="AlphaFoldDB" id="A0A9W8B6J7"/>
<feature type="binding site" evidence="17">
    <location>
        <position position="759"/>
    </location>
    <ligand>
        <name>Mg(2+)</name>
        <dbReference type="ChEBI" id="CHEBI:18420"/>
    </ligand>
</feature>
<name>A0A9W8B6J7_9FUNG</name>
<dbReference type="PROSITE" id="PS00154">
    <property type="entry name" value="ATPASE_E1_E2"/>
    <property type="match status" value="1"/>
</dbReference>
<dbReference type="FunFam" id="3.40.1110.10:FF:000087">
    <property type="entry name" value="Phospholipid-transporting ATPase"/>
    <property type="match status" value="1"/>
</dbReference>
<feature type="binding site" evidence="16">
    <location>
        <position position="497"/>
    </location>
    <ligand>
        <name>ATP</name>
        <dbReference type="ChEBI" id="CHEBI:30616"/>
    </ligand>
</feature>
<proteinExistence type="inferred from homology"/>
<evidence type="ECO:0000256" key="5">
    <source>
        <dbReference type="ARBA" id="ARBA00022692"/>
    </source>
</evidence>
<evidence type="ECO:0000256" key="16">
    <source>
        <dbReference type="PIRSR" id="PIRSR606539-2"/>
    </source>
</evidence>
<feature type="binding site" evidence="16">
    <location>
        <position position="729"/>
    </location>
    <ligand>
        <name>ATP</name>
        <dbReference type="ChEBI" id="CHEBI:30616"/>
    </ligand>
</feature>
<dbReference type="OrthoDB" id="377733at2759"/>
<dbReference type="GO" id="GO:0016887">
    <property type="term" value="F:ATP hydrolysis activity"/>
    <property type="evidence" value="ECO:0007669"/>
    <property type="project" value="InterPro"/>
</dbReference>
<accession>A0A9W8B6J7</accession>
<feature type="binding site" evidence="16">
    <location>
        <position position="474"/>
    </location>
    <ligand>
        <name>ATP</name>
        <dbReference type="ChEBI" id="CHEBI:30616"/>
    </ligand>
</feature>
<dbReference type="NCBIfam" id="TIGR01494">
    <property type="entry name" value="ATPase_P-type"/>
    <property type="match status" value="1"/>
</dbReference>
<dbReference type="PRINTS" id="PR00119">
    <property type="entry name" value="CATATPASE"/>
</dbReference>
<evidence type="ECO:0000256" key="9">
    <source>
        <dbReference type="ARBA" id="ARBA00022842"/>
    </source>
</evidence>
<dbReference type="InterPro" id="IPR018303">
    <property type="entry name" value="ATPase_P-typ_P_site"/>
</dbReference>
<evidence type="ECO:0000256" key="3">
    <source>
        <dbReference type="ARBA" id="ARBA00022448"/>
    </source>
</evidence>
<evidence type="ECO:0000256" key="14">
    <source>
        <dbReference type="ARBA" id="ARBA00049128"/>
    </source>
</evidence>
<evidence type="ECO:0000256" key="13">
    <source>
        <dbReference type="ARBA" id="ARBA00034036"/>
    </source>
</evidence>
<dbReference type="GO" id="GO:0005524">
    <property type="term" value="F:ATP binding"/>
    <property type="evidence" value="ECO:0007669"/>
    <property type="project" value="UniProtKB-UniRule"/>
</dbReference>
<dbReference type="SUPFAM" id="SSF81660">
    <property type="entry name" value="Metal cation-transporting ATPase, ATP-binding domain N"/>
    <property type="match status" value="1"/>
</dbReference>
<dbReference type="GO" id="GO:0140326">
    <property type="term" value="F:ATPase-coupled intramembrane lipid transporter activity"/>
    <property type="evidence" value="ECO:0007669"/>
    <property type="project" value="UniProtKB-EC"/>
</dbReference>
<dbReference type="GO" id="GO:0012505">
    <property type="term" value="C:endomembrane system"/>
    <property type="evidence" value="ECO:0007669"/>
    <property type="project" value="UniProtKB-SubCell"/>
</dbReference>
<dbReference type="InterPro" id="IPR036412">
    <property type="entry name" value="HAD-like_sf"/>
</dbReference>
<dbReference type="SFLD" id="SFLDF00027">
    <property type="entry name" value="p-type_atpase"/>
    <property type="match status" value="1"/>
</dbReference>
<dbReference type="EMBL" id="JANBQB010000165">
    <property type="protein sequence ID" value="KAJ1980503.1"/>
    <property type="molecule type" value="Genomic_DNA"/>
</dbReference>
<feature type="binding site" evidence="17">
    <location>
        <position position="755"/>
    </location>
    <ligand>
        <name>Mg(2+)</name>
        <dbReference type="ChEBI" id="CHEBI:18420"/>
    </ligand>
</feature>
<feature type="binding site" evidence="16">
    <location>
        <position position="759"/>
    </location>
    <ligand>
        <name>ATP</name>
        <dbReference type="ChEBI" id="CHEBI:30616"/>
    </ligand>
</feature>
<evidence type="ECO:0000256" key="15">
    <source>
        <dbReference type="PIRSR" id="PIRSR606539-1"/>
    </source>
</evidence>
<feature type="transmembrane region" description="Helical" evidence="18">
    <location>
        <begin position="895"/>
        <end position="916"/>
    </location>
</feature>
<feature type="binding site" evidence="17">
    <location>
        <position position="236"/>
    </location>
    <ligand>
        <name>Mg(2+)</name>
        <dbReference type="ChEBI" id="CHEBI:18420"/>
    </ligand>
</feature>
<keyword evidence="12 18" id="KW-0472">Membrane</keyword>
<feature type="binding site" evidence="16">
    <location>
        <position position="433"/>
    </location>
    <ligand>
        <name>ATP</name>
        <dbReference type="ChEBI" id="CHEBI:30616"/>
    </ligand>
</feature>
<sequence>MLPQRPSVQNPTTHANNNEELRTSPLYVDCEAPNTNLYSFKGTVTHAPSGTARSAAEIEQTGQTEPATIDNVLLRGCVLRNTQYIVGLVLYTGAESKIILNSGETPSKRSNIERLMNTQVSLNFIMLFILCLLSAICGAFIYNQSDTSQAVFATVFDPDPDSAPFLGFLTFWMGLILFQNIVPISLYISIELVKTIQAYFIYSDLDMYYAPLDRPCMPKTWNISDDLGQVQYIFSDKTGTLTQNVMEFRQCTIHGTIYGELFDPDEELPTGTSSLAVEKSQLLTKTYPEALHFPRRSLQPVSEDTDSGFNDSHPSPNAHNHSTEFPTLDYASPMDSGHGLHPLPDPLVKRSFVDAKQQMMADMGAMFHNQYFDEDDVTFVDVNLFRHLSADDAQARAIVEFFTILSVCHSVLAERPDPANPNKIVYKAQSPDEAALVSAARNSGFTFLRREQDIIHCDFLGRPQQFKLLNVLEFNSTRKRMSVIIERADGRVVLLCKGADSIIFERLRRGQAKVKEDTLNHLKYFATSGLRTLCLGYCILPADEYAAWAQEYDAASNMLDGRDEALDAAAERIERNLTLVGGTAIEDRLQDGVPETIAQLASGGIKIWVLTGDKTETAINIGFSCNLLNDDMQLIVITGTDAESTASQLQDAFDLFGVAQGRVAGSAQPSSAVLGDLSKSDAPGLDEFGNPKPLALVIDGESLKYALEPALDDLFLKVAHLCAAVICCRVSPLQKALVVRCVKEKLKVLCLAIGDGANDVSMIQEAQIGVGIAGEEGLQAVLASDYSIAQFRFLQKLMLVHGRWSYIRIANMILIFFYKNIVFTFALFWFQIYCSFTLTFLFDYALMMFYNLAFTSIPILILGVLDQDVEADVSMVVPQLYLSGIKGKEYNMSRFWLHTLDAIYQSLVCVLLPFYTYGPGTTARFSGLDDSEMNELGTVSAICIVCVVNLYVALNMRNWTWLVPVIVTLSTLSLTLFLGIYCQMNVSALYHMDVQIYTQGSFYFTVALVLVVCMFPRFFFKFLHQTFFPTDADVIREAVHVFKRQFQSRHRAAADAPGHIQAALAKRDGAHSLSPQCIPLTAPQAQSPNVSESISLHRGNSPPPTHCPTSYELNDATQGIDNGTTTHPTSLVDGQGADTLQSHLQRMSSITSAAGSMRRSRSTRRRPFTTVMHKLRQKTMFFMRTKRSEPNTGFSYSQHHQSSLSLQYSRPPSMRSVEPGTSGLAHRSHAHL</sequence>
<feature type="binding site" evidence="16">
    <location>
        <position position="735"/>
    </location>
    <ligand>
        <name>ATP</name>
        <dbReference type="ChEBI" id="CHEBI:30616"/>
    </ligand>
</feature>
<keyword evidence="3" id="KW-0813">Transport</keyword>
<dbReference type="InterPro" id="IPR006539">
    <property type="entry name" value="P-type_ATPase_IV"/>
</dbReference>
<comment type="catalytic activity">
    <reaction evidence="14">
        <text>a 1,2-diacyl-sn-glycero-3-phosphoethanolamine(out) + ATP + H2O = a 1,2-diacyl-sn-glycero-3-phosphoethanolamine(in) + ADP + phosphate + H(+)</text>
        <dbReference type="Rhea" id="RHEA:66132"/>
        <dbReference type="ChEBI" id="CHEBI:15377"/>
        <dbReference type="ChEBI" id="CHEBI:15378"/>
        <dbReference type="ChEBI" id="CHEBI:30616"/>
        <dbReference type="ChEBI" id="CHEBI:43474"/>
        <dbReference type="ChEBI" id="CHEBI:64612"/>
        <dbReference type="ChEBI" id="CHEBI:456216"/>
    </reaction>
    <physiologicalReaction direction="left-to-right" evidence="14">
        <dbReference type="Rhea" id="RHEA:66133"/>
    </physiologicalReaction>
</comment>
<evidence type="ECO:0000256" key="17">
    <source>
        <dbReference type="PIRSR" id="PIRSR606539-3"/>
    </source>
</evidence>
<dbReference type="NCBIfam" id="TIGR01652">
    <property type="entry name" value="ATPase-Plipid"/>
    <property type="match status" value="1"/>
</dbReference>
<comment type="catalytic activity">
    <reaction evidence="13 18">
        <text>ATP + H2O + phospholipidSide 1 = ADP + phosphate + phospholipidSide 2.</text>
        <dbReference type="EC" id="7.6.2.1"/>
    </reaction>
</comment>
<feature type="binding site" evidence="16">
    <location>
        <position position="612"/>
    </location>
    <ligand>
        <name>ATP</name>
        <dbReference type="ChEBI" id="CHEBI:30616"/>
    </ligand>
</feature>
<dbReference type="PANTHER" id="PTHR24092:SF180">
    <property type="entry name" value="PHOSPHOLIPID-TRANSPORTING ATPASE DNF1-RELATED"/>
    <property type="match status" value="1"/>
</dbReference>
<evidence type="ECO:0000256" key="6">
    <source>
        <dbReference type="ARBA" id="ARBA00022723"/>
    </source>
</evidence>
<dbReference type="InterPro" id="IPR044492">
    <property type="entry name" value="P_typ_ATPase_HD_dom"/>
</dbReference>
<dbReference type="GO" id="GO:0005886">
    <property type="term" value="C:plasma membrane"/>
    <property type="evidence" value="ECO:0007669"/>
    <property type="project" value="TreeGrafter"/>
</dbReference>
<gene>
    <name evidence="21" type="primary">DNF1</name>
    <name evidence="21" type="ORF">H4R34_002430</name>
</gene>